<keyword evidence="2" id="KW-1185">Reference proteome</keyword>
<sequence>MATVDKQTKTLTVEGVDEVIEWVDYEDRSFYTHLFKATTQPPVATLTLVHGLCEHIDRYEDVARSFARGGIQVLGFDQRGFGKTGRQCGLLGDNEGLETVASDIASMNNRVTIEGVPHFLFGHSMGGLNVLNFCLQKNDNIKGVIASAPALLPGKPLMPPRILELALHQVARVFPSIQKSTGIDNDMMTSNQAELQKFNASIENLSHCTLKTLASIIKGGPNVIKSAGDFNTPVFLIHADGDRATDPDGTRQFFEGLPESLDKEYKEVSNAYHELHFEEDLDFDLMDTYKQWILSRVNTK</sequence>
<name>A0ACC1LS99_9FUNG</name>
<dbReference type="Proteomes" id="UP001140096">
    <property type="component" value="Unassembled WGS sequence"/>
</dbReference>
<accession>A0ACC1LS99</accession>
<organism evidence="1 2">
    <name type="scientific">Coemansia furcata</name>
    <dbReference type="NCBI Taxonomy" id="417177"/>
    <lineage>
        <taxon>Eukaryota</taxon>
        <taxon>Fungi</taxon>
        <taxon>Fungi incertae sedis</taxon>
        <taxon>Zoopagomycota</taxon>
        <taxon>Kickxellomycotina</taxon>
        <taxon>Kickxellomycetes</taxon>
        <taxon>Kickxellales</taxon>
        <taxon>Kickxellaceae</taxon>
        <taxon>Coemansia</taxon>
    </lineage>
</organism>
<proteinExistence type="predicted"/>
<evidence type="ECO:0000313" key="1">
    <source>
        <dbReference type="EMBL" id="KAJ2814000.1"/>
    </source>
</evidence>
<reference evidence="1" key="1">
    <citation type="submission" date="2022-07" db="EMBL/GenBank/DDBJ databases">
        <title>Phylogenomic reconstructions and comparative analyses of Kickxellomycotina fungi.</title>
        <authorList>
            <person name="Reynolds N.K."/>
            <person name="Stajich J.E."/>
            <person name="Barry K."/>
            <person name="Grigoriev I.V."/>
            <person name="Crous P."/>
            <person name="Smith M.E."/>
        </authorList>
    </citation>
    <scope>NUCLEOTIDE SEQUENCE</scope>
    <source>
        <strain evidence="1">CBS 102833</strain>
    </source>
</reference>
<evidence type="ECO:0000313" key="2">
    <source>
        <dbReference type="Proteomes" id="UP001140096"/>
    </source>
</evidence>
<protein>
    <submittedName>
        <fullName evidence="1">Uncharacterized protein</fullName>
    </submittedName>
</protein>
<comment type="caution">
    <text evidence="1">The sequence shown here is derived from an EMBL/GenBank/DDBJ whole genome shotgun (WGS) entry which is preliminary data.</text>
</comment>
<dbReference type="EMBL" id="JANBUP010000009">
    <property type="protein sequence ID" value="KAJ2814000.1"/>
    <property type="molecule type" value="Genomic_DNA"/>
</dbReference>
<gene>
    <name evidence="1" type="ORF">H4S07_000243</name>
</gene>